<proteinExistence type="predicted"/>
<comment type="caution">
    <text evidence="2">The sequence shown here is derived from an EMBL/GenBank/DDBJ whole genome shotgun (WGS) entry which is preliminary data.</text>
</comment>
<evidence type="ECO:0000259" key="1">
    <source>
        <dbReference type="Pfam" id="PF10026"/>
    </source>
</evidence>
<evidence type="ECO:0000313" key="2">
    <source>
        <dbReference type="EMBL" id="RBP00345.1"/>
    </source>
</evidence>
<accession>A0A366EFW8</accession>
<dbReference type="RefSeq" id="WP_113867020.1">
    <property type="nucleotide sequence ID" value="NZ_BAABQN010000002.1"/>
</dbReference>
<dbReference type="Proteomes" id="UP000252254">
    <property type="component" value="Unassembled WGS sequence"/>
</dbReference>
<organism evidence="2 3">
    <name type="scientific">Paraliobacillus ryukyuensis</name>
    <dbReference type="NCBI Taxonomy" id="200904"/>
    <lineage>
        <taxon>Bacteria</taxon>
        <taxon>Bacillati</taxon>
        <taxon>Bacillota</taxon>
        <taxon>Bacilli</taxon>
        <taxon>Bacillales</taxon>
        <taxon>Bacillaceae</taxon>
        <taxon>Paraliobacillus</taxon>
    </lineage>
</organism>
<dbReference type="InterPro" id="IPR018728">
    <property type="entry name" value="DUF2268"/>
</dbReference>
<keyword evidence="3" id="KW-1185">Reference proteome</keyword>
<dbReference type="AlphaFoldDB" id="A0A366EFW8"/>
<dbReference type="EMBL" id="QNRI01000002">
    <property type="protein sequence ID" value="RBP00345.1"/>
    <property type="molecule type" value="Genomic_DNA"/>
</dbReference>
<gene>
    <name evidence="2" type="ORF">DES48_102106</name>
</gene>
<dbReference type="Pfam" id="PF10026">
    <property type="entry name" value="DUF2268"/>
    <property type="match status" value="1"/>
</dbReference>
<dbReference type="OrthoDB" id="2449457at2"/>
<evidence type="ECO:0000313" key="3">
    <source>
        <dbReference type="Proteomes" id="UP000252254"/>
    </source>
</evidence>
<dbReference type="STRING" id="200904.GCA_900168775_00385"/>
<reference evidence="2 3" key="1">
    <citation type="submission" date="2018-06" db="EMBL/GenBank/DDBJ databases">
        <title>Genomic Encyclopedia of Type Strains, Phase IV (KMG-IV): sequencing the most valuable type-strain genomes for metagenomic binning, comparative biology and taxonomic classification.</title>
        <authorList>
            <person name="Goeker M."/>
        </authorList>
    </citation>
    <scope>NUCLEOTIDE SEQUENCE [LARGE SCALE GENOMIC DNA]</scope>
    <source>
        <strain evidence="2 3">DSM 15140</strain>
    </source>
</reference>
<sequence length="275" mass="31660">MQVADTQAWLQAYMVEKETLVSEGLNIQQATLCQPLVSYFEHASPQDIQIHLIQHGMFHPDPTDRTVIDRIIDQDYWEQTRKQLQDLERIFGKQDGTIFIFPSDTTNPRLQTEFDGVAGLSYHDKLFLFISDQITTLQLKILLTHEYSHVCRLHKVSTSNLTLADGLILEGIAELAVKEIVGEAYCAPWVGLYNQVELKSIWEDWLQPNLTLPPTSWMHHALMYGSDSIPKWAGYAYGFQLVQEFQRQNQVSLQNLVTMPTNDFIQFLHTAKNVH</sequence>
<feature type="domain" description="DUF2268" evidence="1">
    <location>
        <begin position="77"/>
        <end position="266"/>
    </location>
</feature>
<protein>
    <submittedName>
        <fullName evidence="2">Uncharacterized protein YjaZ</fullName>
    </submittedName>
</protein>
<name>A0A366EFW8_9BACI</name>